<keyword evidence="3" id="KW-0963">Cytoplasm</keyword>
<dbReference type="GO" id="GO:0050821">
    <property type="term" value="P:protein stabilization"/>
    <property type="evidence" value="ECO:0000318"/>
    <property type="project" value="GO_Central"/>
</dbReference>
<evidence type="ECO:0000256" key="4">
    <source>
        <dbReference type="ARBA" id="ARBA00023186"/>
    </source>
</evidence>
<dbReference type="GO" id="GO:0006457">
    <property type="term" value="P:protein folding"/>
    <property type="evidence" value="ECO:0000318"/>
    <property type="project" value="GO_Central"/>
</dbReference>
<dbReference type="SMART" id="SM01071">
    <property type="entry name" value="CDC37_N"/>
    <property type="match status" value="1"/>
</dbReference>
<dbReference type="InterPro" id="IPR038189">
    <property type="entry name" value="Cdc37_Hsp90-bd_sf"/>
</dbReference>
<dbReference type="KEGG" id="spu:585919"/>
<evidence type="ECO:0000313" key="11">
    <source>
        <dbReference type="Proteomes" id="UP000007110"/>
    </source>
</evidence>
<proteinExistence type="inferred from homology"/>
<dbReference type="Pfam" id="PF03234">
    <property type="entry name" value="CDC37_N"/>
    <property type="match status" value="1"/>
</dbReference>
<evidence type="ECO:0000313" key="10">
    <source>
        <dbReference type="EnsemblMetazoa" id="XP_030844528"/>
    </source>
</evidence>
<evidence type="ECO:0000259" key="9">
    <source>
        <dbReference type="SMART" id="SM01071"/>
    </source>
</evidence>
<dbReference type="GO" id="GO:0005737">
    <property type="term" value="C:cytoplasm"/>
    <property type="evidence" value="ECO:0000318"/>
    <property type="project" value="GO_Central"/>
</dbReference>
<dbReference type="SMART" id="SM01069">
    <property type="entry name" value="CDC37_C"/>
    <property type="match status" value="1"/>
</dbReference>
<evidence type="ECO:0000259" key="8">
    <source>
        <dbReference type="SMART" id="SM01070"/>
    </source>
</evidence>
<dbReference type="CTD" id="11140"/>
<name>A0A7M7T0B5_STRPU</name>
<dbReference type="SUPFAM" id="SSF101391">
    <property type="entry name" value="Hsp90 co-chaperone CDC37"/>
    <property type="match status" value="1"/>
</dbReference>
<organism evidence="10 11">
    <name type="scientific">Strongylocentrotus purpuratus</name>
    <name type="common">Purple sea urchin</name>
    <dbReference type="NCBI Taxonomy" id="7668"/>
    <lineage>
        <taxon>Eukaryota</taxon>
        <taxon>Metazoa</taxon>
        <taxon>Echinodermata</taxon>
        <taxon>Eleutherozoa</taxon>
        <taxon>Echinozoa</taxon>
        <taxon>Echinoidea</taxon>
        <taxon>Euechinoidea</taxon>
        <taxon>Echinacea</taxon>
        <taxon>Camarodonta</taxon>
        <taxon>Echinidea</taxon>
        <taxon>Strongylocentrotidae</taxon>
        <taxon>Strongylocentrotus</taxon>
    </lineage>
</organism>
<feature type="region of interest" description="Disordered" evidence="6">
    <location>
        <begin position="1"/>
        <end position="86"/>
    </location>
</feature>
<reference evidence="10" key="2">
    <citation type="submission" date="2021-01" db="UniProtKB">
        <authorList>
            <consortium name="EnsemblMetazoa"/>
        </authorList>
    </citation>
    <scope>IDENTIFICATION</scope>
</reference>
<feature type="domain" description="Cdc37 N-terminal" evidence="9">
    <location>
        <begin position="1"/>
        <end position="126"/>
    </location>
</feature>
<dbReference type="Gene3D" id="6.10.140.250">
    <property type="match status" value="1"/>
</dbReference>
<dbReference type="InterPro" id="IPR013855">
    <property type="entry name" value="Cdc37_N_dom"/>
</dbReference>
<dbReference type="EnsemblMetazoa" id="XM_030988668">
    <property type="protein sequence ID" value="XP_030844528"/>
    <property type="gene ID" value="LOC585919"/>
</dbReference>
<reference evidence="11" key="1">
    <citation type="submission" date="2015-02" db="EMBL/GenBank/DDBJ databases">
        <title>Genome sequencing for Strongylocentrotus purpuratus.</title>
        <authorList>
            <person name="Murali S."/>
            <person name="Liu Y."/>
            <person name="Vee V."/>
            <person name="English A."/>
            <person name="Wang M."/>
            <person name="Skinner E."/>
            <person name="Han Y."/>
            <person name="Muzny D.M."/>
            <person name="Worley K.C."/>
            <person name="Gibbs R.A."/>
        </authorList>
    </citation>
    <scope>NUCLEOTIDE SEQUENCE</scope>
</reference>
<dbReference type="AlphaFoldDB" id="A0A7M7T0B5"/>
<evidence type="ECO:0000256" key="2">
    <source>
        <dbReference type="ARBA" id="ARBA00006222"/>
    </source>
</evidence>
<evidence type="ECO:0000256" key="3">
    <source>
        <dbReference type="ARBA" id="ARBA00022490"/>
    </source>
</evidence>
<evidence type="ECO:0000256" key="5">
    <source>
        <dbReference type="ARBA" id="ARBA00031396"/>
    </source>
</evidence>
<keyword evidence="11" id="KW-1185">Reference proteome</keyword>
<protein>
    <recommendedName>
        <fullName evidence="5">Hsp90 chaperone protein kinase-targeting subunit</fullName>
    </recommendedName>
</protein>
<evidence type="ECO:0000256" key="1">
    <source>
        <dbReference type="ARBA" id="ARBA00004496"/>
    </source>
</evidence>
<dbReference type="Gene3D" id="1.20.58.610">
    <property type="entry name" value="Cdc37, Hsp90 binding domain"/>
    <property type="match status" value="1"/>
</dbReference>
<feature type="compositionally biased region" description="Basic and acidic residues" evidence="6">
    <location>
        <begin position="62"/>
        <end position="81"/>
    </location>
</feature>
<dbReference type="SMART" id="SM01070">
    <property type="entry name" value="CDC37_M"/>
    <property type="match status" value="1"/>
</dbReference>
<dbReference type="GO" id="GO:0051087">
    <property type="term" value="F:protein-folding chaperone binding"/>
    <property type="evidence" value="ECO:0000318"/>
    <property type="project" value="GO_Central"/>
</dbReference>
<feature type="compositionally biased region" description="Basic and acidic residues" evidence="6">
    <location>
        <begin position="1"/>
        <end position="12"/>
    </location>
</feature>
<sequence>MVDYSKWDHIDVSDDEDDTHPNIDTPSLFRWRHQARVEREEEQKKERKDVEKGTEKVQNALEDTRHLLEDLSTKGDKEGAKKAGAKLKQLEEEEKKWREKEAEIEKKEKQTPWNVDTLSKPGFEKTIINSYEKTEEEMTEEEKEDKMDKFVKKNEKLIKQFGMYKKYPDAQQFLVDHPNLVCEETANYLAIWCINLEVEEKHGLMEQVAHQTIIMQYLLELAKSLDRDPRSCVRPFFTKMEKAEKQYQDAFDDELNSFKERVRGRAKVRIDKAYREAEEEMEAERLARIGPGGLDPADVFETLPKELQDCFESKSVGQLQACIANMKPEDATYHMKRCVDSGLWVPGGGEDKEGDEDGASAGAAAEEEEEEVYEEIDKQTSTNLDDVD</sequence>
<dbReference type="GO" id="GO:0031072">
    <property type="term" value="F:heat shock protein binding"/>
    <property type="evidence" value="ECO:0000318"/>
    <property type="project" value="GO_Central"/>
</dbReference>
<comment type="similarity">
    <text evidence="2">Belongs to the CDC37 family.</text>
</comment>
<feature type="region of interest" description="Disordered" evidence="6">
    <location>
        <begin position="345"/>
        <end position="388"/>
    </location>
</feature>
<dbReference type="InterPro" id="IPR013874">
    <property type="entry name" value="Cdc37_Hsp90-bd"/>
</dbReference>
<feature type="compositionally biased region" description="Acidic residues" evidence="6">
    <location>
        <begin position="365"/>
        <end position="374"/>
    </location>
</feature>
<dbReference type="GO" id="GO:0019901">
    <property type="term" value="F:protein kinase binding"/>
    <property type="evidence" value="ECO:0007669"/>
    <property type="project" value="InterPro"/>
</dbReference>
<feature type="domain" description="Cdc37 Hsp90 binding" evidence="8">
    <location>
        <begin position="119"/>
        <end position="281"/>
    </location>
</feature>
<dbReference type="PANTHER" id="PTHR12800">
    <property type="entry name" value="CDC37-RELATED"/>
    <property type="match status" value="1"/>
</dbReference>
<dbReference type="GO" id="GO:0051082">
    <property type="term" value="F:unfolded protein binding"/>
    <property type="evidence" value="ECO:0000318"/>
    <property type="project" value="GO_Central"/>
</dbReference>
<dbReference type="FunFam" id="1.20.58.610:FF:000001">
    <property type="entry name" value="Hsp90 co-chaperone Cdc37-like 1"/>
    <property type="match status" value="1"/>
</dbReference>
<dbReference type="OrthoDB" id="440202at2759"/>
<dbReference type="Pfam" id="PF08564">
    <property type="entry name" value="CDC37_C"/>
    <property type="match status" value="1"/>
</dbReference>
<evidence type="ECO:0000259" key="7">
    <source>
        <dbReference type="SMART" id="SM01069"/>
    </source>
</evidence>
<dbReference type="RefSeq" id="XP_030844528.1">
    <property type="nucleotide sequence ID" value="XM_030988668.1"/>
</dbReference>
<feature type="compositionally biased region" description="Basic and acidic residues" evidence="6">
    <location>
        <begin position="35"/>
        <end position="55"/>
    </location>
</feature>
<dbReference type="Proteomes" id="UP000007110">
    <property type="component" value="Unassembled WGS sequence"/>
</dbReference>
<dbReference type="InterPro" id="IPR004918">
    <property type="entry name" value="Cdc37"/>
</dbReference>
<dbReference type="GeneID" id="585919"/>
<keyword evidence="4" id="KW-0143">Chaperone</keyword>
<dbReference type="InterPro" id="IPR013873">
    <property type="entry name" value="Cdc37_C"/>
</dbReference>
<feature type="compositionally biased region" description="Polar residues" evidence="6">
    <location>
        <begin position="379"/>
        <end position="388"/>
    </location>
</feature>
<evidence type="ECO:0000256" key="6">
    <source>
        <dbReference type="SAM" id="MobiDB-lite"/>
    </source>
</evidence>
<dbReference type="PANTHER" id="PTHR12800:SF4">
    <property type="entry name" value="HSP90 CO-CHAPERONE CDC37"/>
    <property type="match status" value="1"/>
</dbReference>
<comment type="subcellular location">
    <subcellularLocation>
        <location evidence="1">Cytoplasm</location>
    </subcellularLocation>
</comment>
<dbReference type="Pfam" id="PF08565">
    <property type="entry name" value="CDC37_M"/>
    <property type="match status" value="1"/>
</dbReference>
<accession>A0A7M7T0B5</accession>
<dbReference type="InParanoid" id="A0A7M7T0B5"/>
<feature type="domain" description="Cdc37 C-terminal" evidence="7">
    <location>
        <begin position="288"/>
        <end position="374"/>
    </location>
</feature>
<dbReference type="OMA" id="AEQCIII"/>